<dbReference type="PROSITE" id="PS50109">
    <property type="entry name" value="HIS_KIN"/>
    <property type="match status" value="1"/>
</dbReference>
<gene>
    <name evidence="6" type="ORF">CI109_102193</name>
</gene>
<keyword evidence="7" id="KW-1185">Reference proteome</keyword>
<dbReference type="SMART" id="SM00448">
    <property type="entry name" value="REC"/>
    <property type="match status" value="1"/>
</dbReference>
<dbReference type="InterPro" id="IPR036097">
    <property type="entry name" value="HisK_dim/P_sf"/>
</dbReference>
<accession>A0AAJ8LHA1</accession>
<feature type="modified residue" description="4-aspartylphosphate" evidence="3">
    <location>
        <position position="358"/>
    </location>
</feature>
<feature type="domain" description="Histidine kinase" evidence="4">
    <location>
        <begin position="23"/>
        <end position="205"/>
    </location>
</feature>
<dbReference type="SMART" id="SM00388">
    <property type="entry name" value="HisKA"/>
    <property type="match status" value="1"/>
</dbReference>
<dbReference type="Gene3D" id="1.10.287.130">
    <property type="match status" value="1"/>
</dbReference>
<evidence type="ECO:0000259" key="4">
    <source>
        <dbReference type="PROSITE" id="PS50109"/>
    </source>
</evidence>
<dbReference type="Pfam" id="PF00512">
    <property type="entry name" value="HisKA"/>
    <property type="match status" value="1"/>
</dbReference>
<reference evidence="6" key="2">
    <citation type="submission" date="2024-01" db="EMBL/GenBank/DDBJ databases">
        <title>Comparative genomics of Cryptococcus and Kwoniella reveals pathogenesis evolution and contrasting modes of karyotype evolution via chromosome fusion or intercentromeric recombination.</title>
        <authorList>
            <person name="Coelho M.A."/>
            <person name="David-Palma M."/>
            <person name="Shea T."/>
            <person name="Bowers K."/>
            <person name="McGinley-Smith S."/>
            <person name="Mohammad A.W."/>
            <person name="Gnirke A."/>
            <person name="Yurkov A.M."/>
            <person name="Nowrousian M."/>
            <person name="Sun S."/>
            <person name="Cuomo C.A."/>
            <person name="Heitman J."/>
        </authorList>
    </citation>
    <scope>NUCLEOTIDE SEQUENCE</scope>
    <source>
        <strain evidence="6">CBS 12478</strain>
    </source>
</reference>
<dbReference type="Gene3D" id="3.40.50.2300">
    <property type="match status" value="1"/>
</dbReference>
<organism evidence="6 7">
    <name type="scientific">Kwoniella shandongensis</name>
    <dbReference type="NCBI Taxonomy" id="1734106"/>
    <lineage>
        <taxon>Eukaryota</taxon>
        <taxon>Fungi</taxon>
        <taxon>Dikarya</taxon>
        <taxon>Basidiomycota</taxon>
        <taxon>Agaricomycotina</taxon>
        <taxon>Tremellomycetes</taxon>
        <taxon>Tremellales</taxon>
        <taxon>Cryptococcaceae</taxon>
        <taxon>Kwoniella</taxon>
    </lineage>
</organism>
<dbReference type="InterPro" id="IPR001789">
    <property type="entry name" value="Sig_transdc_resp-reg_receiver"/>
</dbReference>
<dbReference type="InterPro" id="IPR036890">
    <property type="entry name" value="HATPase_C_sf"/>
</dbReference>
<dbReference type="PANTHER" id="PTHR45339">
    <property type="entry name" value="HYBRID SIGNAL TRANSDUCTION HISTIDINE KINASE J"/>
    <property type="match status" value="1"/>
</dbReference>
<evidence type="ECO:0000259" key="5">
    <source>
        <dbReference type="PROSITE" id="PS50110"/>
    </source>
</evidence>
<dbReference type="CDD" id="cd00082">
    <property type="entry name" value="HisKA"/>
    <property type="match status" value="1"/>
</dbReference>
<evidence type="ECO:0000256" key="3">
    <source>
        <dbReference type="PROSITE-ProRule" id="PRU00169"/>
    </source>
</evidence>
<evidence type="ECO:0008006" key="8">
    <source>
        <dbReference type="Google" id="ProtNLM"/>
    </source>
</evidence>
<dbReference type="SUPFAM" id="SSF55874">
    <property type="entry name" value="ATPase domain of HSP90 chaperone/DNA topoisomerase II/histidine kinase"/>
    <property type="match status" value="1"/>
</dbReference>
<protein>
    <recommendedName>
        <fullName evidence="8">Response regulatory domain-containing protein</fullName>
    </recommendedName>
</protein>
<proteinExistence type="predicted"/>
<dbReference type="PRINTS" id="PR00344">
    <property type="entry name" value="BCTRLSENSOR"/>
</dbReference>
<dbReference type="GO" id="GO:0000155">
    <property type="term" value="F:phosphorelay sensor kinase activity"/>
    <property type="evidence" value="ECO:0007669"/>
    <property type="project" value="InterPro"/>
</dbReference>
<dbReference type="Proteomes" id="UP000322225">
    <property type="component" value="Chromosome 4"/>
</dbReference>
<dbReference type="Pfam" id="PF02518">
    <property type="entry name" value="HATPase_c"/>
    <property type="match status" value="1"/>
</dbReference>
<reference evidence="6" key="1">
    <citation type="submission" date="2017-08" db="EMBL/GenBank/DDBJ databases">
        <authorList>
            <person name="Cuomo C."/>
            <person name="Billmyre B."/>
            <person name="Heitman J."/>
        </authorList>
    </citation>
    <scope>NUCLEOTIDE SEQUENCE</scope>
    <source>
        <strain evidence="6">CBS 12478</strain>
    </source>
</reference>
<sequence>MEVDQRTSQLQNALAAKTQFLSQCSHELRSPLSAVLGLAAVLEESTGLSAVQREHIGTIQSSAHDLLGLINNILDHARLESNSVILERIPFTLREVVEGALDTIAPAAQAKDVEVCLITSFKEDPPGLLGDPFRVKQGIGIPAEKMDKLFKSFSQVDSSITRNHGGSGLGLIISKDLAVLLEGNCTASSEYGKGSSFEFTFKTETSPEGERHWQRFEKSKSCFIVCPAHPWWEMLEQKCENFSQKLSLDLTKSMRDFGIARETIVARPIKFESLYNALRNGLDGVKDASRVKHKKLINKLFAKSHPLKILVVDDNSVNLTVGKRVLELFGYTQVDLASCGLDAIQAAESQRFDLILLDLQMPMLDGFSTHDRLKQSPLSGNPCVVALSANVDQDTRRRCDESAFFGFLAKPIDIPKLNNILLRAFEYQHRGCLTPPPQG</sequence>
<dbReference type="PROSITE" id="PS50110">
    <property type="entry name" value="RESPONSE_REGULATORY"/>
    <property type="match status" value="1"/>
</dbReference>
<keyword evidence="2" id="KW-0902">Two-component regulatory system</keyword>
<dbReference type="InterPro" id="IPR011006">
    <property type="entry name" value="CheY-like_superfamily"/>
</dbReference>
<evidence type="ECO:0000256" key="1">
    <source>
        <dbReference type="ARBA" id="ARBA00022553"/>
    </source>
</evidence>
<dbReference type="RefSeq" id="XP_065823175.1">
    <property type="nucleotide sequence ID" value="XM_065967103.1"/>
</dbReference>
<dbReference type="InterPro" id="IPR004358">
    <property type="entry name" value="Sig_transdc_His_kin-like_C"/>
</dbReference>
<evidence type="ECO:0000313" key="7">
    <source>
        <dbReference type="Proteomes" id="UP000322225"/>
    </source>
</evidence>
<dbReference type="Gene3D" id="3.30.565.10">
    <property type="entry name" value="Histidine kinase-like ATPase, C-terminal domain"/>
    <property type="match status" value="1"/>
</dbReference>
<dbReference type="GeneID" id="43588948"/>
<dbReference type="KEGG" id="ksn:43588948"/>
<dbReference type="InterPro" id="IPR003594">
    <property type="entry name" value="HATPase_dom"/>
</dbReference>
<name>A0AAJ8LHA1_9TREE</name>
<dbReference type="PANTHER" id="PTHR45339:SF1">
    <property type="entry name" value="HYBRID SIGNAL TRANSDUCTION HISTIDINE KINASE J"/>
    <property type="match status" value="1"/>
</dbReference>
<dbReference type="InterPro" id="IPR005467">
    <property type="entry name" value="His_kinase_dom"/>
</dbReference>
<dbReference type="EMBL" id="CP144054">
    <property type="protein sequence ID" value="WWD17752.1"/>
    <property type="molecule type" value="Genomic_DNA"/>
</dbReference>
<dbReference type="SMART" id="SM00387">
    <property type="entry name" value="HATPase_c"/>
    <property type="match status" value="1"/>
</dbReference>
<keyword evidence="1 3" id="KW-0597">Phosphoprotein</keyword>
<dbReference type="AlphaFoldDB" id="A0AAJ8LHA1"/>
<dbReference type="SUPFAM" id="SSF47384">
    <property type="entry name" value="Homodimeric domain of signal transducing histidine kinase"/>
    <property type="match status" value="1"/>
</dbReference>
<dbReference type="CDD" id="cd17546">
    <property type="entry name" value="REC_hyHK_CKI1_RcsC-like"/>
    <property type="match status" value="1"/>
</dbReference>
<dbReference type="Pfam" id="PF00072">
    <property type="entry name" value="Response_reg"/>
    <property type="match status" value="1"/>
</dbReference>
<dbReference type="InterPro" id="IPR003661">
    <property type="entry name" value="HisK_dim/P_dom"/>
</dbReference>
<feature type="domain" description="Response regulatory" evidence="5">
    <location>
        <begin position="308"/>
        <end position="425"/>
    </location>
</feature>
<evidence type="ECO:0000313" key="6">
    <source>
        <dbReference type="EMBL" id="WWD17752.1"/>
    </source>
</evidence>
<evidence type="ECO:0000256" key="2">
    <source>
        <dbReference type="ARBA" id="ARBA00023012"/>
    </source>
</evidence>
<dbReference type="SUPFAM" id="SSF52172">
    <property type="entry name" value="CheY-like"/>
    <property type="match status" value="1"/>
</dbReference>